<dbReference type="GO" id="GO:0000122">
    <property type="term" value="P:negative regulation of transcription by RNA polymerase II"/>
    <property type="evidence" value="ECO:0007669"/>
    <property type="project" value="TreeGrafter"/>
</dbReference>
<evidence type="ECO:0000313" key="12">
    <source>
        <dbReference type="Proteomes" id="UP000245783"/>
    </source>
</evidence>
<dbReference type="SMART" id="SM00401">
    <property type="entry name" value="ZnF_GATA"/>
    <property type="match status" value="1"/>
</dbReference>
<dbReference type="InterPro" id="IPR039355">
    <property type="entry name" value="Transcription_factor_GATA"/>
</dbReference>
<accession>A0A316W111</accession>
<feature type="region of interest" description="Disordered" evidence="9">
    <location>
        <begin position="801"/>
        <end position="866"/>
    </location>
</feature>
<feature type="compositionally biased region" description="Low complexity" evidence="9">
    <location>
        <begin position="347"/>
        <end position="393"/>
    </location>
</feature>
<feature type="compositionally biased region" description="Basic and acidic residues" evidence="9">
    <location>
        <begin position="333"/>
        <end position="346"/>
    </location>
</feature>
<dbReference type="PROSITE" id="PS00344">
    <property type="entry name" value="GATA_ZN_FINGER_1"/>
    <property type="match status" value="1"/>
</dbReference>
<feature type="compositionally biased region" description="Low complexity" evidence="9">
    <location>
        <begin position="99"/>
        <end position="111"/>
    </location>
</feature>
<dbReference type="OrthoDB" id="515401at2759"/>
<feature type="domain" description="GATA-type" evidence="10">
    <location>
        <begin position="1038"/>
        <end position="1091"/>
    </location>
</feature>
<dbReference type="InterPro" id="IPR013860">
    <property type="entry name" value="AreA_GATA"/>
</dbReference>
<feature type="region of interest" description="Disordered" evidence="9">
    <location>
        <begin position="62"/>
        <end position="232"/>
    </location>
</feature>
<keyword evidence="7" id="KW-0539">Nucleus</keyword>
<evidence type="ECO:0000259" key="10">
    <source>
        <dbReference type="PROSITE" id="PS50114"/>
    </source>
</evidence>
<dbReference type="GO" id="GO:0045944">
    <property type="term" value="P:positive regulation of transcription by RNA polymerase II"/>
    <property type="evidence" value="ECO:0007669"/>
    <property type="project" value="TreeGrafter"/>
</dbReference>
<dbReference type="InterPro" id="IPR013088">
    <property type="entry name" value="Znf_NHR/GATA"/>
</dbReference>
<dbReference type="Gene3D" id="3.30.50.10">
    <property type="entry name" value="Erythroid Transcription Factor GATA-1, subunit A"/>
    <property type="match status" value="1"/>
</dbReference>
<evidence type="ECO:0000256" key="7">
    <source>
        <dbReference type="ARBA" id="ARBA00023242"/>
    </source>
</evidence>
<feature type="compositionally biased region" description="Polar residues" evidence="9">
    <location>
        <begin position="841"/>
        <end position="852"/>
    </location>
</feature>
<dbReference type="FunFam" id="3.30.50.10:FF:000007">
    <property type="entry name" value="Nitrogen regulatory AreA, N-terminal"/>
    <property type="match status" value="1"/>
</dbReference>
<sequence>MSIPNHSGHVYVPSSSQATWGAPPTGPVDTQAPFAGPYHPSMPPHFVVPGTGAVPIMSNDGSSPTFAPQHGFEMNGTRPTPPASTSGPYNAPAGPSISLLSQALQANLARQQAHHEAAQRHSQQWGVEQHAQAAPAATHPGGFQDRTHHHPPSAELAGADTSASMISPSPYEPSGPQNPSTRAYREPEAFVDPFSPEEPGPRHEQFYGVVPPKSNAAPPGAALANDHMGLSTASNRGKPSALYAASGDSAAYPSVSALEDEEASILRQRERRGSAGAGDGDDEEVDPELMARKDPLATQVWRMYAKQKNAMPHGARMENLTWRMMAMTLRKKKEQEKMEAEQERSRLAAAETGGAATTSDTASASAISASQPTSPSSVSRASLADSSRRSSGSHLEQPEAISHSGILNSGSLHGLTTIAGPSAPIHGRGLGKGRARFVEIAEEEERGRRGRSSRTPESSGTAGSVGIVQHEDDPMDWRAKSKSRSRSRSVSAMDWRAASRSRSRPPAAQLLSRIDEPEGADANTLSQSAPNSGGFSFSDFAGLVADSPNGFAEVPELLALGTLPASNPLAHADFASETKLGPAAQAVKDSQQTATSSGGPGRSAAAAQKASMQQAFRKAAFSDLFAGTGLPGHGRRSGTDERNVPFFVGGRKTSWDMHSIGANSAGAPQSNIGSVPGIADFSSHQANHHPEYGFVPRLVRKTSFDHKVSERSRSRAPQPHPSPYDGIAASNARKRAYEPSPARPPPSAPYTQDQRVAAGLSRLLPSFAQSDAMYPGVVPMSTFDFSIPPPGDGMGHHLTVPGGPGSQPSMGAFDPHSVPASALQSPDSAGFPTSYGPQGAATLNSPSDSSALAESHGAAGQHMPTPQNDIEAIMSMFYNSDATLAAQQHPGITHINPNQVFGHGPGGFDPAAITAAHNMLNGLASGDEGSVTSPWAYSPASAQTNSDPASTPPFQGPPQSGYHSSPLSGAPPGRSLEHIPSRSGSSGNLQGAAGLHGKAGQSSKNGSGSDATKPTNGTIGEGALASTSKSDSTSMATADPPTVCSNCSTMKTPLWRRDPDGNPLCNACGLFLKLHGVVRPLSLKTDTIKKRNRAGAASKDKARLAAIEARQQIDSPKTQPPHIDLSIRNAHRITYHRWPLVARARRAANGGIIIYGPEYSLTAYRYEPEGHVHEMTQHGYAMLSTFARRDKNDDARGSSVAVVCVSLTSQDALARVDGMRVCRLETVKSGITAFGSDPSVRGYAPDKRFSHDIFLATQAADPIRSAFLVLSLRAR</sequence>
<evidence type="ECO:0000256" key="5">
    <source>
        <dbReference type="ARBA" id="ARBA00023015"/>
    </source>
</evidence>
<dbReference type="STRING" id="1522189.A0A316W111"/>
<feature type="region of interest" description="Disordered" evidence="9">
    <location>
        <begin position="928"/>
        <end position="1041"/>
    </location>
</feature>
<dbReference type="PROSITE" id="PS50114">
    <property type="entry name" value="GATA_ZN_FINGER_2"/>
    <property type="match status" value="1"/>
</dbReference>
<proteinExistence type="predicted"/>
<feature type="compositionally biased region" description="Polar residues" evidence="9">
    <location>
        <begin position="930"/>
        <end position="949"/>
    </location>
</feature>
<feature type="compositionally biased region" description="Polar residues" evidence="9">
    <location>
        <begin position="957"/>
        <end position="967"/>
    </location>
</feature>
<dbReference type="InterPro" id="IPR000679">
    <property type="entry name" value="Znf_GATA"/>
</dbReference>
<keyword evidence="3 8" id="KW-0863">Zinc-finger</keyword>
<feature type="compositionally biased region" description="Low complexity" evidence="9">
    <location>
        <begin position="594"/>
        <end position="610"/>
    </location>
</feature>
<name>A0A316W111_9BASI</name>
<dbReference type="GO" id="GO:0008270">
    <property type="term" value="F:zinc ion binding"/>
    <property type="evidence" value="ECO:0007669"/>
    <property type="project" value="UniProtKB-KW"/>
</dbReference>
<keyword evidence="2" id="KW-0479">Metal-binding</keyword>
<gene>
    <name evidence="11" type="ORF">IE81DRAFT_329476</name>
</gene>
<comment type="subcellular location">
    <subcellularLocation>
        <location evidence="1">Nucleus</location>
    </subcellularLocation>
</comment>
<dbReference type="PANTHER" id="PTHR10071:SF281">
    <property type="entry name" value="BOX A-BINDING FACTOR-RELATED"/>
    <property type="match status" value="1"/>
</dbReference>
<evidence type="ECO:0000256" key="2">
    <source>
        <dbReference type="ARBA" id="ARBA00022723"/>
    </source>
</evidence>
<evidence type="ECO:0000313" key="11">
    <source>
        <dbReference type="EMBL" id="PWN43536.1"/>
    </source>
</evidence>
<dbReference type="EMBL" id="KZ819369">
    <property type="protein sequence ID" value="PWN43536.1"/>
    <property type="molecule type" value="Genomic_DNA"/>
</dbReference>
<evidence type="ECO:0000256" key="9">
    <source>
        <dbReference type="SAM" id="MobiDB-lite"/>
    </source>
</evidence>
<dbReference type="PANTHER" id="PTHR10071">
    <property type="entry name" value="TRANSCRIPTION FACTOR GATA FAMILY MEMBER"/>
    <property type="match status" value="1"/>
</dbReference>
<dbReference type="GO" id="GO:0005634">
    <property type="term" value="C:nucleus"/>
    <property type="evidence" value="ECO:0007669"/>
    <property type="project" value="UniProtKB-SubCell"/>
</dbReference>
<dbReference type="SUPFAM" id="SSF57716">
    <property type="entry name" value="Glucocorticoid receptor-like (DNA-binding domain)"/>
    <property type="match status" value="1"/>
</dbReference>
<feature type="region of interest" description="Disordered" evidence="9">
    <location>
        <begin position="705"/>
        <end position="753"/>
    </location>
</feature>
<protein>
    <recommendedName>
        <fullName evidence="10">GATA-type domain-containing protein</fullName>
    </recommendedName>
</protein>
<evidence type="ECO:0000256" key="1">
    <source>
        <dbReference type="ARBA" id="ARBA00004123"/>
    </source>
</evidence>
<dbReference type="InParanoid" id="A0A316W111"/>
<keyword evidence="6" id="KW-0804">Transcription</keyword>
<evidence type="ECO:0000256" key="3">
    <source>
        <dbReference type="ARBA" id="ARBA00022771"/>
    </source>
</evidence>
<organism evidence="11 12">
    <name type="scientific">Ceraceosorus guamensis</name>
    <dbReference type="NCBI Taxonomy" id="1522189"/>
    <lineage>
        <taxon>Eukaryota</taxon>
        <taxon>Fungi</taxon>
        <taxon>Dikarya</taxon>
        <taxon>Basidiomycota</taxon>
        <taxon>Ustilaginomycotina</taxon>
        <taxon>Exobasidiomycetes</taxon>
        <taxon>Ceraceosorales</taxon>
        <taxon>Ceraceosoraceae</taxon>
        <taxon>Ceraceosorus</taxon>
    </lineage>
</organism>
<dbReference type="Proteomes" id="UP000245783">
    <property type="component" value="Unassembled WGS sequence"/>
</dbReference>
<dbReference type="RefSeq" id="XP_025370696.1">
    <property type="nucleotide sequence ID" value="XM_025515148.1"/>
</dbReference>
<keyword evidence="12" id="KW-1185">Reference proteome</keyword>
<dbReference type="GO" id="GO:0000978">
    <property type="term" value="F:RNA polymerase II cis-regulatory region sequence-specific DNA binding"/>
    <property type="evidence" value="ECO:0007669"/>
    <property type="project" value="TreeGrafter"/>
</dbReference>
<reference evidence="11 12" key="1">
    <citation type="journal article" date="2018" name="Mol. Biol. Evol.">
        <title>Broad Genomic Sampling Reveals a Smut Pathogenic Ancestry of the Fungal Clade Ustilaginomycotina.</title>
        <authorList>
            <person name="Kijpornyongpan T."/>
            <person name="Mondo S.J."/>
            <person name="Barry K."/>
            <person name="Sandor L."/>
            <person name="Lee J."/>
            <person name="Lipzen A."/>
            <person name="Pangilinan J."/>
            <person name="LaButti K."/>
            <person name="Hainaut M."/>
            <person name="Henrissat B."/>
            <person name="Grigoriev I.V."/>
            <person name="Spatafora J.W."/>
            <person name="Aime M.C."/>
        </authorList>
    </citation>
    <scope>NUCLEOTIDE SEQUENCE [LARGE SCALE GENOMIC DNA]</scope>
    <source>
        <strain evidence="11 12">MCA 4658</strain>
    </source>
</reference>
<feature type="region of interest" description="Disordered" evidence="9">
    <location>
        <begin position="581"/>
        <end position="610"/>
    </location>
</feature>
<dbReference type="AlphaFoldDB" id="A0A316W111"/>
<feature type="compositionally biased region" description="Basic and acidic residues" evidence="9">
    <location>
        <begin position="469"/>
        <end position="479"/>
    </location>
</feature>
<evidence type="ECO:0000256" key="4">
    <source>
        <dbReference type="ARBA" id="ARBA00022833"/>
    </source>
</evidence>
<feature type="region of interest" description="Disordered" evidence="9">
    <location>
        <begin position="262"/>
        <end position="293"/>
    </location>
</feature>
<feature type="compositionally biased region" description="Low complexity" evidence="9">
    <location>
        <begin position="488"/>
        <end position="508"/>
    </location>
</feature>
<evidence type="ECO:0000256" key="8">
    <source>
        <dbReference type="PROSITE-ProRule" id="PRU00094"/>
    </source>
</evidence>
<feature type="compositionally biased region" description="Polar residues" evidence="9">
    <location>
        <begin position="1025"/>
        <end position="1036"/>
    </location>
</feature>
<dbReference type="Pfam" id="PF08550">
    <property type="entry name" value="GATA_AreA"/>
    <property type="match status" value="1"/>
</dbReference>
<feature type="compositionally biased region" description="Polar residues" evidence="9">
    <location>
        <begin position="1000"/>
        <end position="1018"/>
    </location>
</feature>
<feature type="region of interest" description="Disordered" evidence="9">
    <location>
        <begin position="331"/>
        <end position="531"/>
    </location>
</feature>
<feature type="region of interest" description="Disordered" evidence="9">
    <location>
        <begin position="1"/>
        <end position="26"/>
    </location>
</feature>
<dbReference type="PRINTS" id="PR00619">
    <property type="entry name" value="GATAZNFINGER"/>
</dbReference>
<evidence type="ECO:0000256" key="6">
    <source>
        <dbReference type="ARBA" id="ARBA00023163"/>
    </source>
</evidence>
<dbReference type="GO" id="GO:0000981">
    <property type="term" value="F:DNA-binding transcription factor activity, RNA polymerase II-specific"/>
    <property type="evidence" value="ECO:0007669"/>
    <property type="project" value="TreeGrafter"/>
</dbReference>
<dbReference type="GeneID" id="37037018"/>
<dbReference type="Pfam" id="PF00320">
    <property type="entry name" value="GATA"/>
    <property type="match status" value="1"/>
</dbReference>
<keyword evidence="4" id="KW-0862">Zinc</keyword>
<dbReference type="CDD" id="cd00202">
    <property type="entry name" value="ZnF_GATA"/>
    <property type="match status" value="1"/>
</dbReference>
<keyword evidence="5" id="KW-0805">Transcription regulation</keyword>
<feature type="compositionally biased region" description="Low complexity" evidence="9">
    <location>
        <begin position="120"/>
        <end position="142"/>
    </location>
</feature>